<proteinExistence type="predicted"/>
<accession>K8P1B0</accession>
<dbReference type="RefSeq" id="WP_006023140.1">
    <property type="nucleotide sequence ID" value="NZ_KB375284.1"/>
</dbReference>
<name>K8P1B0_9BRAD</name>
<dbReference type="EMBL" id="AGWX01000005">
    <property type="protein sequence ID" value="EKS34529.1"/>
    <property type="molecule type" value="Genomic_DNA"/>
</dbReference>
<reference evidence="1 2" key="1">
    <citation type="submission" date="2012-04" db="EMBL/GenBank/DDBJ databases">
        <title>The Genome Sequence of Afipia broomeae ATCC 49717.</title>
        <authorList>
            <consortium name="The Broad Institute Genome Sequencing Platform"/>
            <person name="Earl A."/>
            <person name="Ward D."/>
            <person name="Feldgarden M."/>
            <person name="Gevers D."/>
            <person name="Huys G."/>
            <person name="Walker B."/>
            <person name="Young S.K."/>
            <person name="Zeng Q."/>
            <person name="Gargeya S."/>
            <person name="Fitzgerald M."/>
            <person name="Haas B."/>
            <person name="Abouelleil A."/>
            <person name="Alvarado L."/>
            <person name="Arachchi H.M."/>
            <person name="Berlin A."/>
            <person name="Chapman S.B."/>
            <person name="Goldberg J."/>
            <person name="Griggs A."/>
            <person name="Gujja S."/>
            <person name="Hansen M."/>
            <person name="Howarth C."/>
            <person name="Imamovic A."/>
            <person name="Larimer J."/>
            <person name="McCowen C."/>
            <person name="Montmayeur A."/>
            <person name="Murphy C."/>
            <person name="Neiman D."/>
            <person name="Pearson M."/>
            <person name="Priest M."/>
            <person name="Roberts A."/>
            <person name="Saif S."/>
            <person name="Shea T."/>
            <person name="Sisk P."/>
            <person name="Sykes S."/>
            <person name="Wortman J."/>
            <person name="Nusbaum C."/>
            <person name="Birren B."/>
        </authorList>
    </citation>
    <scope>NUCLEOTIDE SEQUENCE [LARGE SCALE GENOMIC DNA]</scope>
    <source>
        <strain evidence="1 2">ATCC 49717</strain>
    </source>
</reference>
<dbReference type="Proteomes" id="UP000001096">
    <property type="component" value="Unassembled WGS sequence"/>
</dbReference>
<protein>
    <submittedName>
        <fullName evidence="1">Uncharacterized protein</fullName>
    </submittedName>
</protein>
<gene>
    <name evidence="1" type="ORF">HMPREF9695_04439</name>
</gene>
<evidence type="ECO:0000313" key="2">
    <source>
        <dbReference type="Proteomes" id="UP000001096"/>
    </source>
</evidence>
<dbReference type="eggNOG" id="ENOG50346ZH">
    <property type="taxonomic scope" value="Bacteria"/>
</dbReference>
<organism evidence="1 2">
    <name type="scientific">Afipia broomeae ATCC 49717</name>
    <dbReference type="NCBI Taxonomy" id="883078"/>
    <lineage>
        <taxon>Bacteria</taxon>
        <taxon>Pseudomonadati</taxon>
        <taxon>Pseudomonadota</taxon>
        <taxon>Alphaproteobacteria</taxon>
        <taxon>Hyphomicrobiales</taxon>
        <taxon>Nitrobacteraceae</taxon>
        <taxon>Afipia</taxon>
    </lineage>
</organism>
<comment type="caution">
    <text evidence="1">The sequence shown here is derived from an EMBL/GenBank/DDBJ whole genome shotgun (WGS) entry which is preliminary data.</text>
</comment>
<sequence>MSDGHRRIWRAGGPPAVVALLTAVVLAADMSRDVRAEPLKATIVGLGAATCRQFNDDVRSNPLIRRDYMAWAQGFMSGILSSRPPGVDEGLDLAPPTFPVLRQLDFLGDYCARNASLDFSDGVAALYKRLRQEGKT</sequence>
<dbReference type="HOGENOM" id="CLU_144007_0_0_5"/>
<evidence type="ECO:0000313" key="1">
    <source>
        <dbReference type="EMBL" id="EKS34529.1"/>
    </source>
</evidence>
<keyword evidence="2" id="KW-1185">Reference proteome</keyword>
<dbReference type="AlphaFoldDB" id="K8P1B0"/>
<dbReference type="PATRIC" id="fig|883078.3.peg.4584"/>